<dbReference type="GO" id="GO:0046872">
    <property type="term" value="F:metal ion binding"/>
    <property type="evidence" value="ECO:0007669"/>
    <property type="project" value="UniProtKB-KW"/>
</dbReference>
<dbReference type="HOGENOM" id="CLU_101283_1_1_5"/>
<feature type="binding site" evidence="3">
    <location>
        <position position="128"/>
    </location>
    <ligand>
        <name>a divalent metal cation</name>
        <dbReference type="ChEBI" id="CHEBI:60240"/>
    </ligand>
</feature>
<evidence type="ECO:0000256" key="2">
    <source>
        <dbReference type="ARBA" id="ARBA00022723"/>
    </source>
</evidence>
<dbReference type="Gene3D" id="1.20.120.450">
    <property type="entry name" value="dinb family like domain"/>
    <property type="match status" value="1"/>
</dbReference>
<reference evidence="4 5" key="1">
    <citation type="journal article" date="2013" name="PLoS ONE">
        <title>Poles Apart: Arctic and Antarctic Octadecabacter strains Share High Genome Plasticity and a New Type of Xanthorhodopsin.</title>
        <authorList>
            <person name="Vollmers J."/>
            <person name="Voget S."/>
            <person name="Dietrich S."/>
            <person name="Gollnow K."/>
            <person name="Smits M."/>
            <person name="Meyer K."/>
            <person name="Brinkhoff T."/>
            <person name="Simon M."/>
            <person name="Daniel R."/>
        </authorList>
    </citation>
    <scope>NUCLEOTIDE SEQUENCE [LARGE SCALE GENOMIC DNA]</scope>
    <source>
        <strain evidence="4 5">307</strain>
    </source>
</reference>
<evidence type="ECO:0000313" key="5">
    <source>
        <dbReference type="Proteomes" id="UP000005307"/>
    </source>
</evidence>
<name>M9R988_9RHOB</name>
<keyword evidence="2 3" id="KW-0479">Metal-binding</keyword>
<sequence>MARYNKWQNNGLRSLVEVMDDDALRLDRGAFFGSIWGTLNHLLWGDRTWMNRFDPALDAPETIEKGVGLTETTAEWSAERLRVDHVITKWALGIAACDLEGDLHWYSMLYKKAFTDSKALCVVHFFNHQTHHRGQIHAMMTGAGQTPIDTDLPFMPEN</sequence>
<keyword evidence="5" id="KW-1185">Reference proteome</keyword>
<dbReference type="InterPro" id="IPR034660">
    <property type="entry name" value="DinB/YfiT-like"/>
</dbReference>
<dbReference type="EMBL" id="CP003740">
    <property type="protein sequence ID" value="AGI68777.1"/>
    <property type="molecule type" value="Genomic_DNA"/>
</dbReference>
<comment type="similarity">
    <text evidence="1">Belongs to the DinB family.</text>
</comment>
<dbReference type="OrthoDB" id="9807509at2"/>
<dbReference type="SUPFAM" id="SSF109854">
    <property type="entry name" value="DinB/YfiT-like putative metalloenzymes"/>
    <property type="match status" value="1"/>
</dbReference>
<dbReference type="STRING" id="391626.OAN307_c32600"/>
<protein>
    <submittedName>
        <fullName evidence="4">DinB family protein</fullName>
    </submittedName>
</protein>
<dbReference type="PANTHER" id="PTHR37302:SF1">
    <property type="entry name" value="PROTEIN DINB"/>
    <property type="match status" value="1"/>
</dbReference>
<feature type="binding site" evidence="3">
    <location>
        <position position="41"/>
    </location>
    <ligand>
        <name>a divalent metal cation</name>
        <dbReference type="ChEBI" id="CHEBI:60240"/>
    </ligand>
</feature>
<evidence type="ECO:0000256" key="3">
    <source>
        <dbReference type="PIRSR" id="PIRSR607837-1"/>
    </source>
</evidence>
<gene>
    <name evidence="4" type="ORF">OAN307_c32600</name>
</gene>
<dbReference type="AlphaFoldDB" id="M9R988"/>
<organism evidence="4 5">
    <name type="scientific">Octadecabacter antarcticus 307</name>
    <dbReference type="NCBI Taxonomy" id="391626"/>
    <lineage>
        <taxon>Bacteria</taxon>
        <taxon>Pseudomonadati</taxon>
        <taxon>Pseudomonadota</taxon>
        <taxon>Alphaproteobacteria</taxon>
        <taxon>Rhodobacterales</taxon>
        <taxon>Roseobacteraceae</taxon>
        <taxon>Octadecabacter</taxon>
    </lineage>
</organism>
<dbReference type="eggNOG" id="COG2318">
    <property type="taxonomic scope" value="Bacteria"/>
</dbReference>
<evidence type="ECO:0000256" key="1">
    <source>
        <dbReference type="ARBA" id="ARBA00008635"/>
    </source>
</evidence>
<dbReference type="Pfam" id="PF05163">
    <property type="entry name" value="DinB"/>
    <property type="match status" value="1"/>
</dbReference>
<evidence type="ECO:0000313" key="4">
    <source>
        <dbReference type="EMBL" id="AGI68777.1"/>
    </source>
</evidence>
<proteinExistence type="inferred from homology"/>
<dbReference type="InterPro" id="IPR007837">
    <property type="entry name" value="DinB"/>
</dbReference>
<dbReference type="Proteomes" id="UP000005307">
    <property type="component" value="Chromosome"/>
</dbReference>
<feature type="binding site" evidence="3">
    <location>
        <position position="132"/>
    </location>
    <ligand>
        <name>a divalent metal cation</name>
        <dbReference type="ChEBI" id="CHEBI:60240"/>
    </ligand>
</feature>
<accession>M9R988</accession>
<dbReference type="PANTHER" id="PTHR37302">
    <property type="entry name" value="SLR1116 PROTEIN"/>
    <property type="match status" value="1"/>
</dbReference>
<dbReference type="KEGG" id="oat:OAN307_c32600"/>